<reference evidence="2" key="1">
    <citation type="journal article" date="2015" name="Nature">
        <title>Complex archaea that bridge the gap between prokaryotes and eukaryotes.</title>
        <authorList>
            <person name="Spang A."/>
            <person name="Saw J.H."/>
            <person name="Jorgensen S.L."/>
            <person name="Zaremba-Niedzwiedzka K."/>
            <person name="Martijn J."/>
            <person name="Lind A.E."/>
            <person name="van Eijk R."/>
            <person name="Schleper C."/>
            <person name="Guy L."/>
            <person name="Ettema T.J."/>
        </authorList>
    </citation>
    <scope>NUCLEOTIDE SEQUENCE</scope>
</reference>
<dbReference type="AlphaFoldDB" id="A0A0F8YF60"/>
<accession>A0A0F8YF60</accession>
<dbReference type="InterPro" id="IPR008963">
    <property type="entry name" value="Purple_acid_Pase-like_N"/>
</dbReference>
<dbReference type="GO" id="GO:0046872">
    <property type="term" value="F:metal ion binding"/>
    <property type="evidence" value="ECO:0007669"/>
    <property type="project" value="InterPro"/>
</dbReference>
<dbReference type="EMBL" id="LAZR01066843">
    <property type="protein sequence ID" value="KKK52784.1"/>
    <property type="molecule type" value="Genomic_DNA"/>
</dbReference>
<proteinExistence type="predicted"/>
<keyword evidence="1" id="KW-1133">Transmembrane helix</keyword>
<name>A0A0F8YF60_9ZZZZ</name>
<keyword evidence="1" id="KW-0472">Membrane</keyword>
<protein>
    <recommendedName>
        <fullName evidence="3">Purple acid phosphatase N-terminal domain-containing protein</fullName>
    </recommendedName>
</protein>
<evidence type="ECO:0000256" key="1">
    <source>
        <dbReference type="SAM" id="Phobius"/>
    </source>
</evidence>
<comment type="caution">
    <text evidence="2">The sequence shown here is derived from an EMBL/GenBank/DDBJ whole genome shotgun (WGS) entry which is preliminary data.</text>
</comment>
<gene>
    <name evidence="2" type="ORF">LCGC14_3101420</name>
</gene>
<sequence>MVWGNANIQAVIDKVSICRYSLIMSRKHLLLIVVIAGIAFFGVLQFRKPAAGDVRPEVLNVSRSQATIAWLSETVYKGRVFYRPAGSNVDPLEAMDSFGPSDRHEVIITGLNPSARYTYWIGKSKSRFQFQTQPASAGPFSFLMVAGSLGDQIVSLVSSEVPEFIISFSDVTQQTDGFSEVRPYIPIYGGDGVDSPFLRAIGRESSAGLWKLDWGGLRLIFADGSEKITMMFDAPAAHTLGVVSSTV</sequence>
<feature type="transmembrane region" description="Helical" evidence="1">
    <location>
        <begin position="29"/>
        <end position="46"/>
    </location>
</feature>
<keyword evidence="1" id="KW-0812">Transmembrane</keyword>
<evidence type="ECO:0000313" key="2">
    <source>
        <dbReference type="EMBL" id="KKK52784.1"/>
    </source>
</evidence>
<dbReference type="InterPro" id="IPR003961">
    <property type="entry name" value="FN3_dom"/>
</dbReference>
<feature type="non-terminal residue" evidence="2">
    <location>
        <position position="247"/>
    </location>
</feature>
<organism evidence="2">
    <name type="scientific">marine sediment metagenome</name>
    <dbReference type="NCBI Taxonomy" id="412755"/>
    <lineage>
        <taxon>unclassified sequences</taxon>
        <taxon>metagenomes</taxon>
        <taxon>ecological metagenomes</taxon>
    </lineage>
</organism>
<dbReference type="GO" id="GO:0003993">
    <property type="term" value="F:acid phosphatase activity"/>
    <property type="evidence" value="ECO:0007669"/>
    <property type="project" value="InterPro"/>
</dbReference>
<evidence type="ECO:0008006" key="3">
    <source>
        <dbReference type="Google" id="ProtNLM"/>
    </source>
</evidence>
<dbReference type="CDD" id="cd00063">
    <property type="entry name" value="FN3"/>
    <property type="match status" value="1"/>
</dbReference>
<dbReference type="SUPFAM" id="SSF49363">
    <property type="entry name" value="Purple acid phosphatase, N-terminal domain"/>
    <property type="match status" value="1"/>
</dbReference>